<feature type="region of interest" description="Disordered" evidence="1">
    <location>
        <begin position="1"/>
        <end position="26"/>
    </location>
</feature>
<protein>
    <submittedName>
        <fullName evidence="2">Uncharacterized protein</fullName>
    </submittedName>
</protein>
<evidence type="ECO:0000313" key="3">
    <source>
        <dbReference type="Proteomes" id="UP000236291"/>
    </source>
</evidence>
<evidence type="ECO:0000313" key="2">
    <source>
        <dbReference type="EMBL" id="PNX67510.1"/>
    </source>
</evidence>
<dbReference type="EMBL" id="ASHM01210712">
    <property type="protein sequence ID" value="PNX67510.1"/>
    <property type="molecule type" value="Genomic_DNA"/>
</dbReference>
<gene>
    <name evidence="2" type="ORF">L195_g063550</name>
</gene>
<organism evidence="2 3">
    <name type="scientific">Trifolium pratense</name>
    <name type="common">Red clover</name>
    <dbReference type="NCBI Taxonomy" id="57577"/>
    <lineage>
        <taxon>Eukaryota</taxon>
        <taxon>Viridiplantae</taxon>
        <taxon>Streptophyta</taxon>
        <taxon>Embryophyta</taxon>
        <taxon>Tracheophyta</taxon>
        <taxon>Spermatophyta</taxon>
        <taxon>Magnoliopsida</taxon>
        <taxon>eudicotyledons</taxon>
        <taxon>Gunneridae</taxon>
        <taxon>Pentapetalae</taxon>
        <taxon>rosids</taxon>
        <taxon>fabids</taxon>
        <taxon>Fabales</taxon>
        <taxon>Fabaceae</taxon>
        <taxon>Papilionoideae</taxon>
        <taxon>50 kb inversion clade</taxon>
        <taxon>NPAAA clade</taxon>
        <taxon>Hologalegina</taxon>
        <taxon>IRL clade</taxon>
        <taxon>Trifolieae</taxon>
        <taxon>Trifolium</taxon>
    </lineage>
</organism>
<comment type="caution">
    <text evidence="2">The sequence shown here is derived from an EMBL/GenBank/DDBJ whole genome shotgun (WGS) entry which is preliminary data.</text>
</comment>
<dbReference type="Proteomes" id="UP000236291">
    <property type="component" value="Unassembled WGS sequence"/>
</dbReference>
<reference evidence="2 3" key="2">
    <citation type="journal article" date="2017" name="Front. Plant Sci.">
        <title>Gene Classification and Mining of Molecular Markers Useful in Red Clover (Trifolium pratense) Breeding.</title>
        <authorList>
            <person name="Istvanek J."/>
            <person name="Dluhosova J."/>
            <person name="Dluhos P."/>
            <person name="Patkova L."/>
            <person name="Nedelnik J."/>
            <person name="Repkova J."/>
        </authorList>
    </citation>
    <scope>NUCLEOTIDE SEQUENCE [LARGE SCALE GENOMIC DNA]</scope>
    <source>
        <strain evidence="3">cv. Tatra</strain>
        <tissue evidence="2">Young leaves</tissue>
    </source>
</reference>
<feature type="non-terminal residue" evidence="2">
    <location>
        <position position="1"/>
    </location>
</feature>
<reference evidence="2 3" key="1">
    <citation type="journal article" date="2014" name="Am. J. Bot.">
        <title>Genome assembly and annotation for red clover (Trifolium pratense; Fabaceae).</title>
        <authorList>
            <person name="Istvanek J."/>
            <person name="Jaros M."/>
            <person name="Krenek A."/>
            <person name="Repkova J."/>
        </authorList>
    </citation>
    <scope>NUCLEOTIDE SEQUENCE [LARGE SCALE GENOMIC DNA]</scope>
    <source>
        <strain evidence="3">cv. Tatra</strain>
        <tissue evidence="2">Young leaves</tissue>
    </source>
</reference>
<evidence type="ECO:0000256" key="1">
    <source>
        <dbReference type="SAM" id="MobiDB-lite"/>
    </source>
</evidence>
<proteinExistence type="predicted"/>
<sequence length="26" mass="2971">GQTHLHPSHPPDHLHKILHQPQEAES</sequence>
<name>A0A2K3KML1_TRIPR</name>
<dbReference type="AlphaFoldDB" id="A0A2K3KML1"/>
<accession>A0A2K3KML1</accession>